<keyword evidence="3" id="KW-1185">Reference proteome</keyword>
<name>A0AAV7NZT5_PLEWA</name>
<dbReference type="AlphaFoldDB" id="A0AAV7NZT5"/>
<evidence type="ECO:0000313" key="3">
    <source>
        <dbReference type="Proteomes" id="UP001066276"/>
    </source>
</evidence>
<dbReference type="Proteomes" id="UP001066276">
    <property type="component" value="Chromosome 8"/>
</dbReference>
<protein>
    <submittedName>
        <fullName evidence="2">Uncharacterized protein</fullName>
    </submittedName>
</protein>
<accession>A0AAV7NZT5</accession>
<comment type="caution">
    <text evidence="2">The sequence shown here is derived from an EMBL/GenBank/DDBJ whole genome shotgun (WGS) entry which is preliminary data.</text>
</comment>
<organism evidence="2 3">
    <name type="scientific">Pleurodeles waltl</name>
    <name type="common">Iberian ribbed newt</name>
    <dbReference type="NCBI Taxonomy" id="8319"/>
    <lineage>
        <taxon>Eukaryota</taxon>
        <taxon>Metazoa</taxon>
        <taxon>Chordata</taxon>
        <taxon>Craniata</taxon>
        <taxon>Vertebrata</taxon>
        <taxon>Euteleostomi</taxon>
        <taxon>Amphibia</taxon>
        <taxon>Batrachia</taxon>
        <taxon>Caudata</taxon>
        <taxon>Salamandroidea</taxon>
        <taxon>Salamandridae</taxon>
        <taxon>Pleurodelinae</taxon>
        <taxon>Pleurodeles</taxon>
    </lineage>
</organism>
<feature type="compositionally biased region" description="Basic residues" evidence="1">
    <location>
        <begin position="1"/>
        <end position="12"/>
    </location>
</feature>
<evidence type="ECO:0000256" key="1">
    <source>
        <dbReference type="SAM" id="MobiDB-lite"/>
    </source>
</evidence>
<dbReference type="EMBL" id="JANPWB010000012">
    <property type="protein sequence ID" value="KAJ1120437.1"/>
    <property type="molecule type" value="Genomic_DNA"/>
</dbReference>
<reference evidence="2" key="1">
    <citation type="journal article" date="2022" name="bioRxiv">
        <title>Sequencing and chromosome-scale assembly of the giantPleurodeles waltlgenome.</title>
        <authorList>
            <person name="Brown T."/>
            <person name="Elewa A."/>
            <person name="Iarovenko S."/>
            <person name="Subramanian E."/>
            <person name="Araus A.J."/>
            <person name="Petzold A."/>
            <person name="Susuki M."/>
            <person name="Suzuki K.-i.T."/>
            <person name="Hayashi T."/>
            <person name="Toyoda A."/>
            <person name="Oliveira C."/>
            <person name="Osipova E."/>
            <person name="Leigh N.D."/>
            <person name="Simon A."/>
            <person name="Yun M.H."/>
        </authorList>
    </citation>
    <scope>NUCLEOTIDE SEQUENCE</scope>
    <source>
        <strain evidence="2">20211129_DDA</strain>
        <tissue evidence="2">Liver</tissue>
    </source>
</reference>
<sequence length="79" mass="8728">MRRLAARARHPNKAAARAPVRGDRMVRVPTWSQRSQRQAAASSCESPVHLGSSWFELTSSPRSPMVVAARCLSTSLARR</sequence>
<gene>
    <name evidence="2" type="ORF">NDU88_008602</name>
</gene>
<proteinExistence type="predicted"/>
<evidence type="ECO:0000313" key="2">
    <source>
        <dbReference type="EMBL" id="KAJ1120437.1"/>
    </source>
</evidence>
<feature type="region of interest" description="Disordered" evidence="1">
    <location>
        <begin position="1"/>
        <end position="22"/>
    </location>
</feature>